<dbReference type="AlphaFoldDB" id="A0A565CP25"/>
<dbReference type="Proteomes" id="UP000489600">
    <property type="component" value="Unassembled WGS sequence"/>
</dbReference>
<dbReference type="PANTHER" id="PTHR12409:SF0">
    <property type="entry name" value="PREFOLDIN SUBUNIT 3"/>
    <property type="match status" value="1"/>
</dbReference>
<dbReference type="GO" id="GO:0007021">
    <property type="term" value="P:tubulin complex assembly"/>
    <property type="evidence" value="ECO:0007669"/>
    <property type="project" value="TreeGrafter"/>
</dbReference>
<keyword evidence="2 3" id="KW-0143">Chaperone</keyword>
<dbReference type="InterPro" id="IPR009053">
    <property type="entry name" value="Prefoldin"/>
</dbReference>
<dbReference type="Gene3D" id="1.10.287.370">
    <property type="match status" value="1"/>
</dbReference>
<evidence type="ECO:0000256" key="1">
    <source>
        <dbReference type="ARBA" id="ARBA00010048"/>
    </source>
</evidence>
<protein>
    <recommendedName>
        <fullName evidence="3">Prefoldin subunit 3</fullName>
    </recommendedName>
</protein>
<comment type="caution">
    <text evidence="4">The sequence shown here is derived from an EMBL/GenBank/DDBJ whole genome shotgun (WGS) entry which is preliminary data.</text>
</comment>
<comment type="subunit">
    <text evidence="3">Heterohexamer of two PFD-alpha type and four PFD-beta type subunits.</text>
</comment>
<dbReference type="FunFam" id="1.10.287.370:FF:000001">
    <property type="entry name" value="Prefoldin subunit 3"/>
    <property type="match status" value="1"/>
</dbReference>
<dbReference type="Pfam" id="PF02996">
    <property type="entry name" value="Prefoldin"/>
    <property type="match status" value="1"/>
</dbReference>
<dbReference type="PIRSF" id="PIRSF016396">
    <property type="entry name" value="Prefoldin_subunit_3"/>
    <property type="match status" value="1"/>
</dbReference>
<dbReference type="GO" id="GO:0009409">
    <property type="term" value="P:response to cold"/>
    <property type="evidence" value="ECO:0007669"/>
    <property type="project" value="UniProtKB-ARBA"/>
</dbReference>
<accession>A0A565CP25</accession>
<name>A0A565CP25_9BRAS</name>
<dbReference type="GO" id="GO:0006457">
    <property type="term" value="P:protein folding"/>
    <property type="evidence" value="ECO:0007669"/>
    <property type="project" value="UniProtKB-UniRule"/>
</dbReference>
<reference evidence="4" key="1">
    <citation type="submission" date="2019-07" db="EMBL/GenBank/DDBJ databases">
        <authorList>
            <person name="Dittberner H."/>
        </authorList>
    </citation>
    <scope>NUCLEOTIDE SEQUENCE [LARGE SCALE GENOMIC DNA]</scope>
</reference>
<comment type="function">
    <text evidence="3">Binds specifically to cytosolic chaperonin (c-CPN) and transfers target proteins to it. Binds to nascent polypeptide chain and promotes folding in an environment in which there are many competing pathways for nonnative proteins.</text>
</comment>
<proteinExistence type="inferred from homology"/>
<dbReference type="GO" id="GO:0007017">
    <property type="term" value="P:microtubule-based process"/>
    <property type="evidence" value="ECO:0007669"/>
    <property type="project" value="TreeGrafter"/>
</dbReference>
<dbReference type="InterPro" id="IPR016655">
    <property type="entry name" value="PFD3"/>
</dbReference>
<evidence type="ECO:0000256" key="2">
    <source>
        <dbReference type="ARBA" id="ARBA00023186"/>
    </source>
</evidence>
<dbReference type="CDD" id="cd23156">
    <property type="entry name" value="Prefoldin_3"/>
    <property type="match status" value="1"/>
</dbReference>
<keyword evidence="5" id="KW-1185">Reference proteome</keyword>
<dbReference type="GO" id="GO:0015631">
    <property type="term" value="F:tubulin binding"/>
    <property type="evidence" value="ECO:0007669"/>
    <property type="project" value="TreeGrafter"/>
</dbReference>
<dbReference type="SUPFAM" id="SSF46579">
    <property type="entry name" value="Prefoldin"/>
    <property type="match status" value="1"/>
</dbReference>
<evidence type="ECO:0000313" key="4">
    <source>
        <dbReference type="EMBL" id="VVB15341.1"/>
    </source>
</evidence>
<dbReference type="PANTHER" id="PTHR12409">
    <property type="entry name" value="PREFOLDIN SUBUNIT 3"/>
    <property type="match status" value="1"/>
</dbReference>
<dbReference type="InterPro" id="IPR004127">
    <property type="entry name" value="Prefoldin_subunit_alpha"/>
</dbReference>
<dbReference type="EMBL" id="CABITT030000008">
    <property type="protein sequence ID" value="VVB15341.1"/>
    <property type="molecule type" value="Genomic_DNA"/>
</dbReference>
<sequence>MSSSSPSGDLTERRGIPAAKFIQDVETYLSQSGLDPNSALSFHQERLQQYKVVEMKLLAQQRELQAKIPDIEKCLEVVATLQARKGTGEALLADFEVSEGIYSRARIEDTDSVCLWLGANVMLEYSCEEATTLLKNNLENAKASLEVLVADLQFLRDQVTVTQVTIARVYNWDVHQRRVKQATPTAIAAADS</sequence>
<gene>
    <name evidence="4" type="ORF">ANE_LOCUS25785</name>
</gene>
<evidence type="ECO:0000313" key="5">
    <source>
        <dbReference type="Proteomes" id="UP000489600"/>
    </source>
</evidence>
<organism evidence="4 5">
    <name type="scientific">Arabis nemorensis</name>
    <dbReference type="NCBI Taxonomy" id="586526"/>
    <lineage>
        <taxon>Eukaryota</taxon>
        <taxon>Viridiplantae</taxon>
        <taxon>Streptophyta</taxon>
        <taxon>Embryophyta</taxon>
        <taxon>Tracheophyta</taxon>
        <taxon>Spermatophyta</taxon>
        <taxon>Magnoliopsida</taxon>
        <taxon>eudicotyledons</taxon>
        <taxon>Gunneridae</taxon>
        <taxon>Pentapetalae</taxon>
        <taxon>rosids</taxon>
        <taxon>malvids</taxon>
        <taxon>Brassicales</taxon>
        <taxon>Brassicaceae</taxon>
        <taxon>Arabideae</taxon>
        <taxon>Arabis</taxon>
    </lineage>
</organism>
<evidence type="ECO:0000256" key="3">
    <source>
        <dbReference type="PIRNR" id="PIRNR016396"/>
    </source>
</evidence>
<dbReference type="GO" id="GO:0016272">
    <property type="term" value="C:prefoldin complex"/>
    <property type="evidence" value="ECO:0007669"/>
    <property type="project" value="UniProtKB-UniRule"/>
</dbReference>
<dbReference type="GO" id="GO:0005737">
    <property type="term" value="C:cytoplasm"/>
    <property type="evidence" value="ECO:0007669"/>
    <property type="project" value="TreeGrafter"/>
</dbReference>
<dbReference type="OrthoDB" id="6375174at2759"/>
<comment type="similarity">
    <text evidence="1 3">Belongs to the prefoldin subunit alpha family.</text>
</comment>